<dbReference type="EMBL" id="DF820470">
    <property type="protein sequence ID" value="GAK59470.1"/>
    <property type="molecule type" value="Genomic_DNA"/>
</dbReference>
<keyword evidence="3" id="KW-1185">Reference proteome</keyword>
<proteinExistence type="predicted"/>
<feature type="region of interest" description="Disordered" evidence="1">
    <location>
        <begin position="75"/>
        <end position="107"/>
    </location>
</feature>
<name>A0A081C4G5_VECG1</name>
<evidence type="ECO:0000313" key="3">
    <source>
        <dbReference type="Proteomes" id="UP000030661"/>
    </source>
</evidence>
<feature type="compositionally biased region" description="Basic residues" evidence="1">
    <location>
        <begin position="83"/>
        <end position="92"/>
    </location>
</feature>
<organism evidence="2">
    <name type="scientific">Vecturithrix granuli</name>
    <dbReference type="NCBI Taxonomy" id="1499967"/>
    <lineage>
        <taxon>Bacteria</taxon>
        <taxon>Candidatus Moduliflexota</taxon>
        <taxon>Candidatus Vecturitrichia</taxon>
        <taxon>Candidatus Vecturitrichales</taxon>
        <taxon>Candidatus Vecturitrichaceae</taxon>
        <taxon>Candidatus Vecturithrix</taxon>
    </lineage>
</organism>
<dbReference type="STRING" id="1499967.U27_06455"/>
<evidence type="ECO:0000256" key="1">
    <source>
        <dbReference type="SAM" id="MobiDB-lite"/>
    </source>
</evidence>
<accession>A0A081C4G5</accession>
<evidence type="ECO:0000313" key="2">
    <source>
        <dbReference type="EMBL" id="GAK59470.1"/>
    </source>
</evidence>
<sequence length="107" mass="12134">MIVRDRIQAIVLPLRQLIATIHQVVRFRSAKQGEYRPAQSPRCLEPQEAHFSMETARDRMRGCLCFGPPQHVMRGASNGGRLGGRHQHHHQSKSPPAFKELDLQGAF</sequence>
<protein>
    <submittedName>
        <fullName evidence="2">Uncharacterized protein</fullName>
    </submittedName>
</protein>
<reference evidence="2" key="1">
    <citation type="journal article" date="2015" name="PeerJ">
        <title>First genomic representation of candidate bacterial phylum KSB3 points to enhanced environmental sensing as a trigger of wastewater bulking.</title>
        <authorList>
            <person name="Sekiguchi Y."/>
            <person name="Ohashi A."/>
            <person name="Parks D.H."/>
            <person name="Yamauchi T."/>
            <person name="Tyson G.W."/>
            <person name="Hugenholtz P."/>
        </authorList>
    </citation>
    <scope>NUCLEOTIDE SEQUENCE [LARGE SCALE GENOMIC DNA]</scope>
</reference>
<gene>
    <name evidence="2" type="ORF">U27_06455</name>
</gene>
<dbReference type="Proteomes" id="UP000030661">
    <property type="component" value="Unassembled WGS sequence"/>
</dbReference>
<dbReference type="AlphaFoldDB" id="A0A081C4G5"/>
<dbReference type="HOGENOM" id="CLU_2204835_0_0_0"/>